<accession>A0A0K2S3V6</accession>
<dbReference type="GO" id="GO:0008168">
    <property type="term" value="F:methyltransferase activity"/>
    <property type="evidence" value="ECO:0007669"/>
    <property type="project" value="UniProtKB-KW"/>
</dbReference>
<protein>
    <submittedName>
        <fullName evidence="1">Modification methylase PstI</fullName>
    </submittedName>
</protein>
<evidence type="ECO:0000313" key="1">
    <source>
        <dbReference type="EMBL" id="BAS21713.1"/>
    </source>
</evidence>
<dbReference type="RefSeq" id="WP_176453599.1">
    <property type="nucleotide sequence ID" value="NZ_AP014939.1"/>
</dbReference>
<dbReference type="EMBL" id="AP014939">
    <property type="protein sequence ID" value="BAS21713.1"/>
    <property type="molecule type" value="Genomic_DNA"/>
</dbReference>
<keyword evidence="1" id="KW-0489">Methyltransferase</keyword>
<keyword evidence="1" id="KW-0614">Plasmid</keyword>
<gene>
    <name evidence="1" type="primary">pstI</name>
</gene>
<name>A0A0K2S3V6_CITFR</name>
<dbReference type="AlphaFoldDB" id="A0A0K2S3V6"/>
<dbReference type="GO" id="GO:0032259">
    <property type="term" value="P:methylation"/>
    <property type="evidence" value="ECO:0007669"/>
    <property type="project" value="UniProtKB-KW"/>
</dbReference>
<sequence>MVASRDVFPNSTDIIYVPANEDELNALHRIRCYPRTTDDMGLTITTGRIEDFRIREYLHHSIDSKPWVPVIYSQHWVRGNPNLHWQATTSNGKPACLEVTPETIKKTIPRGNYVLIKRISANDDRTGRCNPCVLMEDMDIPGDFWGIDNHLQVFGAKEGVLSKSQAIQLSNFLMSSDVDHYLRLVSGTTQLNKDDLLQLRYPEFVDGN</sequence>
<proteinExistence type="predicted"/>
<geneLocation type="plasmid" evidence="1">
    <name>pKHM-1</name>
</geneLocation>
<organism evidence="1">
    <name type="scientific">Citrobacter freundii</name>
    <dbReference type="NCBI Taxonomy" id="546"/>
    <lineage>
        <taxon>Bacteria</taxon>
        <taxon>Pseudomonadati</taxon>
        <taxon>Pseudomonadota</taxon>
        <taxon>Gammaproteobacteria</taxon>
        <taxon>Enterobacterales</taxon>
        <taxon>Enterobacteriaceae</taxon>
        <taxon>Citrobacter</taxon>
        <taxon>Citrobacter freundii complex</taxon>
    </lineage>
</organism>
<reference evidence="1" key="1">
    <citation type="submission" date="2015-08" db="EMBL/GenBank/DDBJ databases">
        <title>Complete DNA Sequence of Pseudomonas syringae pv. actinidiae, the Causal Agent of Kiwifruit Canker Disease.</title>
        <authorList>
            <person name="Rikkerink E.H.A."/>
            <person name="Fineran P.C."/>
        </authorList>
    </citation>
    <scope>NUCLEOTIDE SEQUENCE</scope>
    <source>
        <strain evidence="1">KHM 243</strain>
        <plasmid evidence="1">pKHM-1</plasmid>
    </source>
</reference>
<keyword evidence="1" id="KW-0808">Transferase</keyword>